<evidence type="ECO:0000313" key="2">
    <source>
        <dbReference type="EMBL" id="ETO19342.1"/>
    </source>
</evidence>
<sequence>MKNKFFNGTGQDLTSSFFSTSGGGLAASNRNSDYSVGNFSNLVSSEAPSANNHNVTTNGNFDGREKTDRNNGSDNKQSRPSQEKIWADNNNNNGKGSNNDIAFAILNNDLALSDLFASPEQKPSKNRTEHKNDDVSHEAAKHAEVNVDDYSTTWNVLGTELDSSM</sequence>
<comment type="caution">
    <text evidence="2">The sequence shown here is derived from an EMBL/GenBank/DDBJ whole genome shotgun (WGS) entry which is preliminary data.</text>
</comment>
<dbReference type="AlphaFoldDB" id="X6N214"/>
<feature type="compositionally biased region" description="Basic and acidic residues" evidence="1">
    <location>
        <begin position="62"/>
        <end position="71"/>
    </location>
</feature>
<evidence type="ECO:0000256" key="1">
    <source>
        <dbReference type="SAM" id="MobiDB-lite"/>
    </source>
</evidence>
<feature type="compositionally biased region" description="Basic and acidic residues" evidence="1">
    <location>
        <begin position="122"/>
        <end position="143"/>
    </location>
</feature>
<feature type="compositionally biased region" description="Polar residues" evidence="1">
    <location>
        <begin position="45"/>
        <end position="60"/>
    </location>
</feature>
<dbReference type="Proteomes" id="UP000023152">
    <property type="component" value="Unassembled WGS sequence"/>
</dbReference>
<organism evidence="2 3">
    <name type="scientific">Reticulomyxa filosa</name>
    <dbReference type="NCBI Taxonomy" id="46433"/>
    <lineage>
        <taxon>Eukaryota</taxon>
        <taxon>Sar</taxon>
        <taxon>Rhizaria</taxon>
        <taxon>Retaria</taxon>
        <taxon>Foraminifera</taxon>
        <taxon>Monothalamids</taxon>
        <taxon>Reticulomyxidae</taxon>
        <taxon>Reticulomyxa</taxon>
    </lineage>
</organism>
<gene>
    <name evidence="2" type="ORF">RFI_17887</name>
</gene>
<feature type="region of interest" description="Disordered" evidence="1">
    <location>
        <begin position="45"/>
        <end position="94"/>
    </location>
</feature>
<name>X6N214_RETFI</name>
<protein>
    <submittedName>
        <fullName evidence="2">Asparagine-rich antigen</fullName>
    </submittedName>
</protein>
<accession>X6N214</accession>
<keyword evidence="3" id="KW-1185">Reference proteome</keyword>
<reference evidence="2 3" key="1">
    <citation type="journal article" date="2013" name="Curr. Biol.">
        <title>The Genome of the Foraminiferan Reticulomyxa filosa.</title>
        <authorList>
            <person name="Glockner G."/>
            <person name="Hulsmann N."/>
            <person name="Schleicher M."/>
            <person name="Noegel A.A."/>
            <person name="Eichinger L."/>
            <person name="Gallinger C."/>
            <person name="Pawlowski J."/>
            <person name="Sierra R."/>
            <person name="Euteneuer U."/>
            <person name="Pillet L."/>
            <person name="Moustafa A."/>
            <person name="Platzer M."/>
            <person name="Groth M."/>
            <person name="Szafranski K."/>
            <person name="Schliwa M."/>
        </authorList>
    </citation>
    <scope>NUCLEOTIDE SEQUENCE [LARGE SCALE GENOMIC DNA]</scope>
</reference>
<feature type="non-terminal residue" evidence="2">
    <location>
        <position position="165"/>
    </location>
</feature>
<feature type="region of interest" description="Disordered" evidence="1">
    <location>
        <begin position="118"/>
        <end position="143"/>
    </location>
</feature>
<proteinExistence type="predicted"/>
<evidence type="ECO:0000313" key="3">
    <source>
        <dbReference type="Proteomes" id="UP000023152"/>
    </source>
</evidence>
<dbReference type="EMBL" id="ASPP01013771">
    <property type="protein sequence ID" value="ETO19342.1"/>
    <property type="molecule type" value="Genomic_DNA"/>
</dbReference>